<feature type="compositionally biased region" description="Basic and acidic residues" evidence="6">
    <location>
        <begin position="442"/>
        <end position="452"/>
    </location>
</feature>
<dbReference type="GO" id="GO:0000976">
    <property type="term" value="F:transcription cis-regulatory region binding"/>
    <property type="evidence" value="ECO:0007669"/>
    <property type="project" value="TreeGrafter"/>
</dbReference>
<dbReference type="SMART" id="SM00906">
    <property type="entry name" value="Fungal_trans"/>
    <property type="match status" value="1"/>
</dbReference>
<accession>A0A0N0NMQ6</accession>
<dbReference type="VEuPathDB" id="FungiDB:AB675_10724"/>
<dbReference type="Proteomes" id="UP000038010">
    <property type="component" value="Unassembled WGS sequence"/>
</dbReference>
<evidence type="ECO:0000313" key="8">
    <source>
        <dbReference type="EMBL" id="KPI40628.1"/>
    </source>
</evidence>
<evidence type="ECO:0000256" key="6">
    <source>
        <dbReference type="SAM" id="MobiDB-lite"/>
    </source>
</evidence>
<feature type="region of interest" description="Disordered" evidence="6">
    <location>
        <begin position="1"/>
        <end position="54"/>
    </location>
</feature>
<keyword evidence="4" id="KW-0804">Transcription</keyword>
<comment type="subcellular location">
    <subcellularLocation>
        <location evidence="1">Nucleus</location>
    </subcellularLocation>
</comment>
<keyword evidence="3" id="KW-0238">DNA-binding</keyword>
<evidence type="ECO:0000259" key="7">
    <source>
        <dbReference type="SMART" id="SM00906"/>
    </source>
</evidence>
<evidence type="ECO:0000256" key="4">
    <source>
        <dbReference type="ARBA" id="ARBA00023163"/>
    </source>
</evidence>
<protein>
    <submittedName>
        <fullName evidence="8">Protein priB</fullName>
    </submittedName>
</protein>
<evidence type="ECO:0000313" key="9">
    <source>
        <dbReference type="Proteomes" id="UP000038010"/>
    </source>
</evidence>
<sequence length="512" mass="56836">MGTPSEEVITVQSSSEHAADNAGAQESPPGALRAAPMTAEGIDGLQPSSLLSEPARSGRFSLSSILRPHQSREVLSKEGSPTRGDDPVSSGLLPYHIAVSLFEGFMNNCNPLVCVLDPDLHTFRYVQDRSSLLMTIILAAASKAYNPSYHSVLQQHAEKLLAKCFTSGRKSPEIIQAFLLSTYWKQPDDSRSWPMVGYAIRIAQELGWHKFQLASDRGSDTTTQSHESIRIRRNMERTWLVLFVYDRSLNLQTGKPWMIERSNFIESYVQWYQDPIASRTDATLAGFIALRLATADVLKTFGSLRSLPSDQRGHEASETLSREINKWQQSWTHAAGHSGECHVFLVSFFGAHARLVLRAFQLQAYAANRPRANMEANEKLLATSDGASRCNPTNIRMLITGGLSCNVLSEYNKVAQRPPHTSRRNHDGSDTVDTLRPANQHHVNDTTQRNDEILNQPADTIGLYGSTTTPPSVEPFESGHLEYQWTYADEEGWLAMFSDAGLNVDGGVFMPN</sequence>
<organism evidence="8 9">
    <name type="scientific">Cyphellophora attinorum</name>
    <dbReference type="NCBI Taxonomy" id="1664694"/>
    <lineage>
        <taxon>Eukaryota</taxon>
        <taxon>Fungi</taxon>
        <taxon>Dikarya</taxon>
        <taxon>Ascomycota</taxon>
        <taxon>Pezizomycotina</taxon>
        <taxon>Eurotiomycetes</taxon>
        <taxon>Chaetothyriomycetidae</taxon>
        <taxon>Chaetothyriales</taxon>
        <taxon>Cyphellophoraceae</taxon>
        <taxon>Cyphellophora</taxon>
    </lineage>
</organism>
<dbReference type="AlphaFoldDB" id="A0A0N0NMQ6"/>
<name>A0A0N0NMQ6_9EURO</name>
<dbReference type="InterPro" id="IPR007219">
    <property type="entry name" value="XnlR_reg_dom"/>
</dbReference>
<dbReference type="Pfam" id="PF04082">
    <property type="entry name" value="Fungal_trans"/>
    <property type="match status" value="1"/>
</dbReference>
<proteinExistence type="predicted"/>
<dbReference type="GO" id="GO:0000981">
    <property type="term" value="F:DNA-binding transcription factor activity, RNA polymerase II-specific"/>
    <property type="evidence" value="ECO:0007669"/>
    <property type="project" value="TreeGrafter"/>
</dbReference>
<evidence type="ECO:0000256" key="5">
    <source>
        <dbReference type="ARBA" id="ARBA00023242"/>
    </source>
</evidence>
<dbReference type="PANTHER" id="PTHR31845:SF17">
    <property type="entry name" value="ZN(II)2CYS6 TRANSCRIPTION FACTOR (EUROFUNG)"/>
    <property type="match status" value="1"/>
</dbReference>
<dbReference type="CDD" id="cd12148">
    <property type="entry name" value="fungal_TF_MHR"/>
    <property type="match status" value="1"/>
</dbReference>
<keyword evidence="2" id="KW-0805">Transcription regulation</keyword>
<evidence type="ECO:0000256" key="1">
    <source>
        <dbReference type="ARBA" id="ARBA00004123"/>
    </source>
</evidence>
<reference evidence="8 9" key="1">
    <citation type="submission" date="2015-06" db="EMBL/GenBank/DDBJ databases">
        <title>Draft genome of the ant-associated black yeast Phialophora attae CBS 131958.</title>
        <authorList>
            <person name="Moreno L.F."/>
            <person name="Stielow B.J."/>
            <person name="de Hoog S."/>
            <person name="Vicente V.A."/>
            <person name="Weiss V.A."/>
            <person name="de Vries M."/>
            <person name="Cruz L.M."/>
            <person name="Souza E.M."/>
        </authorList>
    </citation>
    <scope>NUCLEOTIDE SEQUENCE [LARGE SCALE GENOMIC DNA]</scope>
    <source>
        <strain evidence="8 9">CBS 131958</strain>
    </source>
</reference>
<evidence type="ECO:0000256" key="2">
    <source>
        <dbReference type="ARBA" id="ARBA00023015"/>
    </source>
</evidence>
<comment type="caution">
    <text evidence="8">The sequence shown here is derived from an EMBL/GenBank/DDBJ whole genome shotgun (WGS) entry which is preliminary data.</text>
</comment>
<dbReference type="InterPro" id="IPR051089">
    <property type="entry name" value="prtT"/>
</dbReference>
<gene>
    <name evidence="8" type="ORF">AB675_10724</name>
</gene>
<keyword evidence="5" id="KW-0539">Nucleus</keyword>
<feature type="region of interest" description="Disordered" evidence="6">
    <location>
        <begin position="415"/>
        <end position="453"/>
    </location>
</feature>
<dbReference type="GeneID" id="28731394"/>
<dbReference type="EMBL" id="LFJN01000011">
    <property type="protein sequence ID" value="KPI40628.1"/>
    <property type="molecule type" value="Genomic_DNA"/>
</dbReference>
<dbReference type="OrthoDB" id="4109973at2759"/>
<evidence type="ECO:0000256" key="3">
    <source>
        <dbReference type="ARBA" id="ARBA00023125"/>
    </source>
</evidence>
<feature type="domain" description="Xylanolytic transcriptional activator regulatory" evidence="7">
    <location>
        <begin position="192"/>
        <end position="275"/>
    </location>
</feature>
<keyword evidence="9" id="KW-1185">Reference proteome</keyword>
<dbReference type="STRING" id="1664694.A0A0N0NMQ6"/>
<dbReference type="GO" id="GO:0005634">
    <property type="term" value="C:nucleus"/>
    <property type="evidence" value="ECO:0007669"/>
    <property type="project" value="UniProtKB-SubCell"/>
</dbReference>
<dbReference type="PANTHER" id="PTHR31845">
    <property type="entry name" value="FINGER DOMAIN PROTEIN, PUTATIVE-RELATED"/>
    <property type="match status" value="1"/>
</dbReference>
<dbReference type="GO" id="GO:0008270">
    <property type="term" value="F:zinc ion binding"/>
    <property type="evidence" value="ECO:0007669"/>
    <property type="project" value="InterPro"/>
</dbReference>
<dbReference type="RefSeq" id="XP_018000591.1">
    <property type="nucleotide sequence ID" value="XM_018139514.1"/>
</dbReference>
<dbReference type="GO" id="GO:0006351">
    <property type="term" value="P:DNA-templated transcription"/>
    <property type="evidence" value="ECO:0007669"/>
    <property type="project" value="InterPro"/>
</dbReference>